<evidence type="ECO:0000313" key="8">
    <source>
        <dbReference type="EMBL" id="RSU16287.1"/>
    </source>
</evidence>
<evidence type="ECO:0000256" key="2">
    <source>
        <dbReference type="ARBA" id="ARBA00022525"/>
    </source>
</evidence>
<protein>
    <recommendedName>
        <fullName evidence="7">Gram-positive cocci surface proteins LPxTG domain-containing protein</fullName>
    </recommendedName>
</protein>
<keyword evidence="6" id="KW-0472">Membrane</keyword>
<dbReference type="PROSITE" id="PS50847">
    <property type="entry name" value="GRAM_POS_ANCHORING"/>
    <property type="match status" value="1"/>
</dbReference>
<dbReference type="SUPFAM" id="SSF49478">
    <property type="entry name" value="Cna protein B-type domain"/>
    <property type="match status" value="1"/>
</dbReference>
<evidence type="ECO:0000256" key="1">
    <source>
        <dbReference type="ARBA" id="ARBA00022512"/>
    </source>
</evidence>
<dbReference type="CDD" id="cd00222">
    <property type="entry name" value="CollagenBindB"/>
    <property type="match status" value="1"/>
</dbReference>
<proteinExistence type="predicted"/>
<keyword evidence="6" id="KW-1133">Transmembrane helix</keyword>
<dbReference type="Pfam" id="PF05738">
    <property type="entry name" value="Cna_B"/>
    <property type="match status" value="1"/>
</dbReference>
<dbReference type="Proteomes" id="UP000288028">
    <property type="component" value="Unassembled WGS sequence"/>
</dbReference>
<gene>
    <name evidence="8" type="ORF">CBF28_04125</name>
</gene>
<dbReference type="InterPro" id="IPR008454">
    <property type="entry name" value="Collagen-bd_Cna-like_B-typ_dom"/>
</dbReference>
<comment type="caution">
    <text evidence="8">The sequence shown here is derived from an EMBL/GenBank/DDBJ whole genome shotgun (WGS) entry which is preliminary data.</text>
</comment>
<dbReference type="AlphaFoldDB" id="A0A430B7R0"/>
<feature type="region of interest" description="Disordered" evidence="5">
    <location>
        <begin position="121"/>
        <end position="151"/>
    </location>
</feature>
<evidence type="ECO:0000256" key="6">
    <source>
        <dbReference type="SAM" id="Phobius"/>
    </source>
</evidence>
<dbReference type="Pfam" id="PF00746">
    <property type="entry name" value="Gram_pos_anchor"/>
    <property type="match status" value="1"/>
</dbReference>
<keyword evidence="3" id="KW-0732">Signal</keyword>
<accession>A0A430B7R0</accession>
<dbReference type="NCBIfam" id="TIGR01167">
    <property type="entry name" value="LPXTG_anchor"/>
    <property type="match status" value="1"/>
</dbReference>
<keyword evidence="1" id="KW-0134">Cell wall</keyword>
<keyword evidence="2" id="KW-0964">Secreted</keyword>
<evidence type="ECO:0000256" key="5">
    <source>
        <dbReference type="SAM" id="MobiDB-lite"/>
    </source>
</evidence>
<feature type="transmembrane region" description="Helical" evidence="6">
    <location>
        <begin position="158"/>
        <end position="177"/>
    </location>
</feature>
<reference evidence="8 9" key="1">
    <citation type="submission" date="2017-05" db="EMBL/GenBank/DDBJ databases">
        <title>Vagococcus spp. assemblies.</title>
        <authorList>
            <person name="Gulvik C.A."/>
        </authorList>
    </citation>
    <scope>NUCLEOTIDE SEQUENCE [LARGE SCALE GENOMIC DNA]</scope>
    <source>
        <strain evidence="8 9">SS1714</strain>
    </source>
</reference>
<name>A0A430B7R0_9ENTE</name>
<dbReference type="EMBL" id="NGKB01000003">
    <property type="protein sequence ID" value="RSU16287.1"/>
    <property type="molecule type" value="Genomic_DNA"/>
</dbReference>
<evidence type="ECO:0000256" key="3">
    <source>
        <dbReference type="ARBA" id="ARBA00022729"/>
    </source>
</evidence>
<keyword evidence="9" id="KW-1185">Reference proteome</keyword>
<feature type="domain" description="Gram-positive cocci surface proteins LPxTG" evidence="7">
    <location>
        <begin position="147"/>
        <end position="181"/>
    </location>
</feature>
<organism evidence="8 9">
    <name type="scientific">Vagococcus carniphilus</name>
    <dbReference type="NCBI Taxonomy" id="218144"/>
    <lineage>
        <taxon>Bacteria</taxon>
        <taxon>Bacillati</taxon>
        <taxon>Bacillota</taxon>
        <taxon>Bacilli</taxon>
        <taxon>Lactobacillales</taxon>
        <taxon>Enterococcaceae</taxon>
        <taxon>Vagococcus</taxon>
    </lineage>
</organism>
<evidence type="ECO:0000313" key="9">
    <source>
        <dbReference type="Proteomes" id="UP000288028"/>
    </source>
</evidence>
<evidence type="ECO:0000259" key="7">
    <source>
        <dbReference type="PROSITE" id="PS50847"/>
    </source>
</evidence>
<keyword evidence="4" id="KW-0572">Peptidoglycan-anchor</keyword>
<keyword evidence="6" id="KW-0812">Transmembrane</keyword>
<evidence type="ECO:0000256" key="4">
    <source>
        <dbReference type="ARBA" id="ARBA00023088"/>
    </source>
</evidence>
<sequence length="181" mass="20798">MKEQKVSHYDGKVNESNTLITNTYRNDELTKISGQKLWKDEDNKYQTRPDLITVELYQNDSKVPLKTQQVKPNKAGEWQFEFEDLPKYDSELNEFKYTLKEVSVKNYTSKVEGTTITNTLTKETEPGKKPKPFLPNTGSLGKRPNRLPKTGEVNDQPFLTALMGLSLITFAGVGIFFRRKN</sequence>
<dbReference type="Gene3D" id="2.60.40.1140">
    <property type="entry name" value="Collagen-binding surface protein Cna, B-type domain"/>
    <property type="match status" value="1"/>
</dbReference>
<dbReference type="InterPro" id="IPR019931">
    <property type="entry name" value="LPXTG_anchor"/>
</dbReference>